<accession>A0A0E0J5V1</accession>
<dbReference type="HOGENOM" id="CLU_1698325_0_0_1"/>
<dbReference type="eggNOG" id="ENOG502S4I9">
    <property type="taxonomic scope" value="Eukaryota"/>
</dbReference>
<reference evidence="2" key="1">
    <citation type="submission" date="2015-04" db="UniProtKB">
        <authorList>
            <consortium name="EnsemblPlants"/>
        </authorList>
    </citation>
    <scope>IDENTIFICATION</scope>
    <source>
        <strain evidence="2">SL10</strain>
    </source>
</reference>
<dbReference type="PANTHER" id="PTHR36377:SF1">
    <property type="entry name" value="DNA MISMATCH REPAIR PROTEIN"/>
    <property type="match status" value="1"/>
</dbReference>
<dbReference type="EnsemblPlants" id="ONIVA12G00490.1">
    <property type="protein sequence ID" value="ONIVA12G00490.1"/>
    <property type="gene ID" value="ONIVA12G00490"/>
</dbReference>
<protein>
    <submittedName>
        <fullName evidence="2">Uncharacterized protein</fullName>
    </submittedName>
</protein>
<dbReference type="PANTHER" id="PTHR36377">
    <property type="entry name" value="DNA MISMATCH REPAIR PROTEIN"/>
    <property type="match status" value="1"/>
</dbReference>
<reference evidence="2" key="2">
    <citation type="submission" date="2018-04" db="EMBL/GenBank/DDBJ databases">
        <title>OnivRS2 (Oryza nivara Reference Sequence Version 2).</title>
        <authorList>
            <person name="Zhang J."/>
            <person name="Kudrna D."/>
            <person name="Lee S."/>
            <person name="Talag J."/>
            <person name="Rajasekar S."/>
            <person name="Welchert J."/>
            <person name="Hsing Y.-I."/>
            <person name="Wing R.A."/>
        </authorList>
    </citation>
    <scope>NUCLEOTIDE SEQUENCE [LARGE SCALE GENOMIC DNA]</scope>
    <source>
        <strain evidence="2">SL10</strain>
    </source>
</reference>
<dbReference type="Proteomes" id="UP000006591">
    <property type="component" value="Chromosome 12"/>
</dbReference>
<sequence length="155" mass="17417">MPRERVTVDCGKAHSKPLPSLSSPPASPSHLLLVGRRLRRIRLRLRLIAHFAPATERPAGSLVATIELSAREYKKFASRPGLSEEGMRFLGWYLKIAAGGAAIGAAMELFMIHTGFYEKVTVLESEKRAWETSPEAQAMREALNPWRKHDDQEKR</sequence>
<evidence type="ECO:0000256" key="1">
    <source>
        <dbReference type="SAM" id="MobiDB-lite"/>
    </source>
</evidence>
<name>A0A0E0J5V1_ORYNI</name>
<evidence type="ECO:0000313" key="3">
    <source>
        <dbReference type="Proteomes" id="UP000006591"/>
    </source>
</evidence>
<dbReference type="AlphaFoldDB" id="A0A0E0J5V1"/>
<proteinExistence type="predicted"/>
<evidence type="ECO:0000313" key="2">
    <source>
        <dbReference type="EnsemblPlants" id="ONIVA12G00490.1"/>
    </source>
</evidence>
<dbReference type="STRING" id="4536.A0A0E0J5V1"/>
<dbReference type="Gramene" id="ONIVA12G00490.1">
    <property type="protein sequence ID" value="ONIVA12G00490.1"/>
    <property type="gene ID" value="ONIVA12G00490"/>
</dbReference>
<feature type="region of interest" description="Disordered" evidence="1">
    <location>
        <begin position="131"/>
        <end position="155"/>
    </location>
</feature>
<organism evidence="2">
    <name type="scientific">Oryza nivara</name>
    <name type="common">Indian wild rice</name>
    <name type="synonym">Oryza sativa f. spontanea</name>
    <dbReference type="NCBI Taxonomy" id="4536"/>
    <lineage>
        <taxon>Eukaryota</taxon>
        <taxon>Viridiplantae</taxon>
        <taxon>Streptophyta</taxon>
        <taxon>Embryophyta</taxon>
        <taxon>Tracheophyta</taxon>
        <taxon>Spermatophyta</taxon>
        <taxon>Magnoliopsida</taxon>
        <taxon>Liliopsida</taxon>
        <taxon>Poales</taxon>
        <taxon>Poaceae</taxon>
        <taxon>BOP clade</taxon>
        <taxon>Oryzoideae</taxon>
        <taxon>Oryzeae</taxon>
        <taxon>Oryzinae</taxon>
        <taxon>Oryza</taxon>
    </lineage>
</organism>
<feature type="region of interest" description="Disordered" evidence="1">
    <location>
        <begin position="1"/>
        <end position="26"/>
    </location>
</feature>
<feature type="compositionally biased region" description="Low complexity" evidence="1">
    <location>
        <begin position="16"/>
        <end position="26"/>
    </location>
</feature>
<keyword evidence="3" id="KW-1185">Reference proteome</keyword>